<feature type="compositionally biased region" description="Low complexity" evidence="15">
    <location>
        <begin position="63"/>
        <end position="95"/>
    </location>
</feature>
<keyword evidence="9 16" id="KW-0472">Membrane</keyword>
<keyword evidence="6 16" id="KW-1133">Transmembrane helix</keyword>
<evidence type="ECO:0000256" key="1">
    <source>
        <dbReference type="ARBA" id="ARBA00004123"/>
    </source>
</evidence>
<evidence type="ECO:0000256" key="9">
    <source>
        <dbReference type="ARBA" id="ARBA00023136"/>
    </source>
</evidence>
<dbReference type="Proteomes" id="UP000243459">
    <property type="component" value="Chromosome 7"/>
</dbReference>
<dbReference type="SMART" id="SM00338">
    <property type="entry name" value="BRLZ"/>
    <property type="match status" value="1"/>
</dbReference>
<feature type="region of interest" description="Disordered" evidence="15">
    <location>
        <begin position="278"/>
        <end position="306"/>
    </location>
</feature>
<comment type="similarity">
    <text evidence="3">Belongs to the bZIP family.</text>
</comment>
<keyword evidence="5" id="KW-0256">Endoplasmic reticulum</keyword>
<dbReference type="CDD" id="cd14704">
    <property type="entry name" value="bZIP_HY5-like"/>
    <property type="match status" value="1"/>
</dbReference>
<evidence type="ECO:0000256" key="5">
    <source>
        <dbReference type="ARBA" id="ARBA00022824"/>
    </source>
</evidence>
<dbReference type="Gene3D" id="1.20.1250.20">
    <property type="entry name" value="MFS general substrate transporter like domains"/>
    <property type="match status" value="1"/>
</dbReference>
<dbReference type="InterPro" id="IPR036259">
    <property type="entry name" value="MFS_trans_sf"/>
</dbReference>
<dbReference type="GO" id="GO:0003677">
    <property type="term" value="F:DNA binding"/>
    <property type="evidence" value="ECO:0007669"/>
    <property type="project" value="UniProtKB-KW"/>
</dbReference>
<keyword evidence="11" id="KW-0325">Glycoprotein</keyword>
<keyword evidence="4 16" id="KW-0812">Transmembrane</keyword>
<feature type="transmembrane region" description="Helical" evidence="16">
    <location>
        <begin position="309"/>
        <end position="332"/>
    </location>
</feature>
<dbReference type="GO" id="GO:0003700">
    <property type="term" value="F:DNA-binding transcription factor activity"/>
    <property type="evidence" value="ECO:0007669"/>
    <property type="project" value="InterPro"/>
</dbReference>
<keyword evidence="19" id="KW-1185">Reference proteome</keyword>
<feature type="compositionally biased region" description="Basic and acidic residues" evidence="15">
    <location>
        <begin position="113"/>
        <end position="122"/>
    </location>
</feature>
<dbReference type="AlphaFoldDB" id="A0A5P1ECM4"/>
<protein>
    <recommendedName>
        <fullName evidence="17">BZIP domain-containing protein</fullName>
    </recommendedName>
</protein>
<dbReference type="GO" id="GO:0034976">
    <property type="term" value="P:response to endoplasmic reticulum stress"/>
    <property type="evidence" value="ECO:0007669"/>
    <property type="project" value="UniProtKB-ARBA"/>
</dbReference>
<evidence type="ECO:0000256" key="6">
    <source>
        <dbReference type="ARBA" id="ARBA00022989"/>
    </source>
</evidence>
<name>A0A5P1ECM4_ASPOF</name>
<accession>A0A5P1ECM4</accession>
<dbReference type="InterPro" id="IPR004827">
    <property type="entry name" value="bZIP"/>
</dbReference>
<dbReference type="GO" id="GO:0005634">
    <property type="term" value="C:nucleus"/>
    <property type="evidence" value="ECO:0007669"/>
    <property type="project" value="UniProtKB-SubCell"/>
</dbReference>
<comment type="function">
    <text evidence="14">Transcription factor involved in endoplasmic reticulum (ER) stress response. Acts as a ER stress sensor and activates the transcription factor BZIP50 and the chaperone BIP1.</text>
</comment>
<evidence type="ECO:0000256" key="2">
    <source>
        <dbReference type="ARBA" id="ARBA00004389"/>
    </source>
</evidence>
<sequence length="756" mass="81747">MAEPSLFANFPQFEPSDFSLNDPNLFAADDQVGITSDLDLDGFDLDFSVEDLLLPSSDDNEEGSNSKSNSNSNVTSDSSPDSGSNPGSPESGNSSAASGVIVNQEVKQEDEENLRLKRKLDDDDRVENTSPNPGPNCKPSSRSLKIRRSDEVSSPSPSSFSAGTDEDEKRKARLMRNRESAQLSRQRKKHYVEELEEKVKIMNSTIADLNGKISFFMAENARLHQQLNGNGGGNGGIGNGNGNPPPAVYPPTVPPPYHFPWIPYPGYGMRPNGPPVPYVPIPRLKPQQPASAPRAKKTESKKGDKTKKVASVSLLGLLFIMMVFGGVFNFGLEGSRDKVYGGVSGSNGRVLSVKGRGSSLNNTEEFRRSIGKMNQKEMEGSGAKHNSSESLPALLYVPRNGKHVEINGNLIIHSVLASERSMAQAKSREQGKESSGKEGTSLVIPGNVASALAVRKGPVDVGRHSERYRNSAERQRALASDSYDAYRDNMKSTLADGPLQQWFREGLAGPILSSGTCTEVFQFEVSPSTIVPATPVANTTDKLPTGKIKNRRILYGQSIPLNGSSLNETEHFGKATESSKTFNGNNSATSMVVSVMADPREAGDGDGDGMIRPKSLSRIFVVVLMDSVKYVHKGTEAAETFLRPRVRGKRYQPWPEGSHSSRLSTIYKSGNDICDKFATAGFNANMVSYLTSQLHLPLVTASNTLSNLSGTSSLTTIIGALIADSFAGRFWTITVGSLIYQLLQLSRDLKLAAQND</sequence>
<evidence type="ECO:0000256" key="14">
    <source>
        <dbReference type="ARBA" id="ARBA00056763"/>
    </source>
</evidence>
<evidence type="ECO:0000256" key="12">
    <source>
        <dbReference type="ARBA" id="ARBA00023230"/>
    </source>
</evidence>
<dbReference type="PANTHER" id="PTHR47416">
    <property type="entry name" value="BASIC-LEUCINE ZIPPER TRANSCRIPTION FACTOR F-RELATED"/>
    <property type="match status" value="1"/>
</dbReference>
<dbReference type="Gene3D" id="1.20.5.170">
    <property type="match status" value="1"/>
</dbReference>
<evidence type="ECO:0000259" key="17">
    <source>
        <dbReference type="PROSITE" id="PS50217"/>
    </source>
</evidence>
<evidence type="ECO:0000256" key="15">
    <source>
        <dbReference type="SAM" id="MobiDB-lite"/>
    </source>
</evidence>
<evidence type="ECO:0000256" key="10">
    <source>
        <dbReference type="ARBA" id="ARBA00023163"/>
    </source>
</evidence>
<keyword evidence="8" id="KW-0238">DNA-binding</keyword>
<comment type="subcellular location">
    <subcellularLocation>
        <location evidence="2">Endoplasmic reticulum membrane</location>
        <topology evidence="2">Single-pass membrane protein</topology>
    </subcellularLocation>
    <subcellularLocation>
        <location evidence="1">Nucleus</location>
    </subcellularLocation>
</comment>
<dbReference type="SUPFAM" id="SSF57959">
    <property type="entry name" value="Leucine zipper domain"/>
    <property type="match status" value="1"/>
</dbReference>
<proteinExistence type="inferred from homology"/>
<feature type="region of interest" description="Disordered" evidence="15">
    <location>
        <begin position="422"/>
        <end position="442"/>
    </location>
</feature>
<dbReference type="GO" id="GO:0005789">
    <property type="term" value="C:endoplasmic reticulum membrane"/>
    <property type="evidence" value="ECO:0007669"/>
    <property type="project" value="UniProtKB-SubCell"/>
</dbReference>
<dbReference type="Pfam" id="PF00170">
    <property type="entry name" value="bZIP_1"/>
    <property type="match status" value="1"/>
</dbReference>
<feature type="domain" description="BZIP" evidence="17">
    <location>
        <begin position="167"/>
        <end position="227"/>
    </location>
</feature>
<dbReference type="FunFam" id="1.20.5.170:FF:000085">
    <property type="entry name" value="bZIP transcription factor 49"/>
    <property type="match status" value="1"/>
</dbReference>
<keyword evidence="13" id="KW-0539">Nucleus</keyword>
<keyword evidence="12" id="KW-0834">Unfolded protein response</keyword>
<evidence type="ECO:0000256" key="13">
    <source>
        <dbReference type="ARBA" id="ARBA00023242"/>
    </source>
</evidence>
<evidence type="ECO:0000313" key="19">
    <source>
        <dbReference type="Proteomes" id="UP000243459"/>
    </source>
</evidence>
<feature type="region of interest" description="Disordered" evidence="15">
    <location>
        <begin position="1"/>
        <end position="22"/>
    </location>
</feature>
<feature type="compositionally biased region" description="Basic and acidic residues" evidence="15">
    <location>
        <begin position="296"/>
        <end position="306"/>
    </location>
</feature>
<keyword evidence="7" id="KW-0805">Transcription regulation</keyword>
<evidence type="ECO:0000256" key="7">
    <source>
        <dbReference type="ARBA" id="ARBA00023015"/>
    </source>
</evidence>
<keyword evidence="10" id="KW-0804">Transcription</keyword>
<dbReference type="InterPro" id="IPR046347">
    <property type="entry name" value="bZIP_sf"/>
</dbReference>
<dbReference type="EMBL" id="CM007387">
    <property type="protein sequence ID" value="ONK63635.1"/>
    <property type="molecule type" value="Genomic_DNA"/>
</dbReference>
<evidence type="ECO:0000256" key="3">
    <source>
        <dbReference type="ARBA" id="ARBA00007163"/>
    </source>
</evidence>
<dbReference type="OMA" id="NGMCPPH"/>
<evidence type="ECO:0000256" key="16">
    <source>
        <dbReference type="SAM" id="Phobius"/>
    </source>
</evidence>
<dbReference type="Gramene" id="ONK63635">
    <property type="protein sequence ID" value="ONK63635"/>
    <property type="gene ID" value="A4U43_C07F17310"/>
</dbReference>
<organism evidence="18 19">
    <name type="scientific">Asparagus officinalis</name>
    <name type="common">Garden asparagus</name>
    <dbReference type="NCBI Taxonomy" id="4686"/>
    <lineage>
        <taxon>Eukaryota</taxon>
        <taxon>Viridiplantae</taxon>
        <taxon>Streptophyta</taxon>
        <taxon>Embryophyta</taxon>
        <taxon>Tracheophyta</taxon>
        <taxon>Spermatophyta</taxon>
        <taxon>Magnoliopsida</taxon>
        <taxon>Liliopsida</taxon>
        <taxon>Asparagales</taxon>
        <taxon>Asparagaceae</taxon>
        <taxon>Asparagoideae</taxon>
        <taxon>Asparagus</taxon>
    </lineage>
</organism>
<dbReference type="GO" id="GO:0006986">
    <property type="term" value="P:response to unfolded protein"/>
    <property type="evidence" value="ECO:0007669"/>
    <property type="project" value="UniProtKB-KW"/>
</dbReference>
<dbReference type="PROSITE" id="PS50217">
    <property type="entry name" value="BZIP"/>
    <property type="match status" value="1"/>
</dbReference>
<evidence type="ECO:0000256" key="11">
    <source>
        <dbReference type="ARBA" id="ARBA00023180"/>
    </source>
</evidence>
<evidence type="ECO:0000256" key="8">
    <source>
        <dbReference type="ARBA" id="ARBA00023125"/>
    </source>
</evidence>
<evidence type="ECO:0000256" key="4">
    <source>
        <dbReference type="ARBA" id="ARBA00022692"/>
    </source>
</evidence>
<gene>
    <name evidence="18" type="ORF">A4U43_C07F17310</name>
</gene>
<reference evidence="19" key="1">
    <citation type="journal article" date="2017" name="Nat. Commun.">
        <title>The asparagus genome sheds light on the origin and evolution of a young Y chromosome.</title>
        <authorList>
            <person name="Harkess A."/>
            <person name="Zhou J."/>
            <person name="Xu C."/>
            <person name="Bowers J.E."/>
            <person name="Van der Hulst R."/>
            <person name="Ayyampalayam S."/>
            <person name="Mercati F."/>
            <person name="Riccardi P."/>
            <person name="McKain M.R."/>
            <person name="Kakrana A."/>
            <person name="Tang H."/>
            <person name="Ray J."/>
            <person name="Groenendijk J."/>
            <person name="Arikit S."/>
            <person name="Mathioni S.M."/>
            <person name="Nakano M."/>
            <person name="Shan H."/>
            <person name="Telgmann-Rauber A."/>
            <person name="Kanno A."/>
            <person name="Yue Z."/>
            <person name="Chen H."/>
            <person name="Li W."/>
            <person name="Chen Y."/>
            <person name="Xu X."/>
            <person name="Zhang Y."/>
            <person name="Luo S."/>
            <person name="Chen H."/>
            <person name="Gao J."/>
            <person name="Mao Z."/>
            <person name="Pires J.C."/>
            <person name="Luo M."/>
            <person name="Kudrna D."/>
            <person name="Wing R.A."/>
            <person name="Meyers B.C."/>
            <person name="Yi K."/>
            <person name="Kong H."/>
            <person name="Lavrijsen P."/>
            <person name="Sunseri F."/>
            <person name="Falavigna A."/>
            <person name="Ye Y."/>
            <person name="Leebens-Mack J.H."/>
            <person name="Chen G."/>
        </authorList>
    </citation>
    <scope>NUCLEOTIDE SEQUENCE [LARGE SCALE GENOMIC DNA]</scope>
    <source>
        <strain evidence="19">cv. DH0086</strain>
    </source>
</reference>
<feature type="compositionally biased region" description="Basic and acidic residues" evidence="15">
    <location>
        <begin position="426"/>
        <end position="436"/>
    </location>
</feature>
<dbReference type="PANTHER" id="PTHR47416:SF3">
    <property type="entry name" value="BZIP TRANSCRIPTION FACTOR 17-RELATED"/>
    <property type="match status" value="1"/>
</dbReference>
<evidence type="ECO:0000313" key="18">
    <source>
        <dbReference type="EMBL" id="ONK63635.1"/>
    </source>
</evidence>
<feature type="region of interest" description="Disordered" evidence="15">
    <location>
        <begin position="54"/>
        <end position="185"/>
    </location>
</feature>